<gene>
    <name evidence="1" type="ORF">ECRASSUSDP1_LOCUS28788</name>
</gene>
<proteinExistence type="predicted"/>
<name>A0AAD1YA91_EUPCR</name>
<comment type="caution">
    <text evidence="1">The sequence shown here is derived from an EMBL/GenBank/DDBJ whole genome shotgun (WGS) entry which is preliminary data.</text>
</comment>
<organism evidence="1 2">
    <name type="scientific">Euplotes crassus</name>
    <dbReference type="NCBI Taxonomy" id="5936"/>
    <lineage>
        <taxon>Eukaryota</taxon>
        <taxon>Sar</taxon>
        <taxon>Alveolata</taxon>
        <taxon>Ciliophora</taxon>
        <taxon>Intramacronucleata</taxon>
        <taxon>Spirotrichea</taxon>
        <taxon>Hypotrichia</taxon>
        <taxon>Euplotida</taxon>
        <taxon>Euplotidae</taxon>
        <taxon>Moneuplotes</taxon>
    </lineage>
</organism>
<dbReference type="EMBL" id="CAMPGE010029678">
    <property type="protein sequence ID" value="CAI2387160.1"/>
    <property type="molecule type" value="Genomic_DNA"/>
</dbReference>
<dbReference type="Proteomes" id="UP001295684">
    <property type="component" value="Unassembled WGS sequence"/>
</dbReference>
<evidence type="ECO:0000313" key="1">
    <source>
        <dbReference type="EMBL" id="CAI2387160.1"/>
    </source>
</evidence>
<evidence type="ECO:0000313" key="2">
    <source>
        <dbReference type="Proteomes" id="UP001295684"/>
    </source>
</evidence>
<sequence length="58" mass="6750">MHYIQFMFYNLGDVPFLHGEHFWSRNVIVKPEIVKRRINTNCSSSYKIISGSEALSST</sequence>
<accession>A0AAD1YA91</accession>
<keyword evidence="2" id="KW-1185">Reference proteome</keyword>
<protein>
    <submittedName>
        <fullName evidence="1">Uncharacterized protein</fullName>
    </submittedName>
</protein>
<reference evidence="1" key="1">
    <citation type="submission" date="2023-07" db="EMBL/GenBank/DDBJ databases">
        <authorList>
            <consortium name="AG Swart"/>
            <person name="Singh M."/>
            <person name="Singh A."/>
            <person name="Seah K."/>
            <person name="Emmerich C."/>
        </authorList>
    </citation>
    <scope>NUCLEOTIDE SEQUENCE</scope>
    <source>
        <strain evidence="1">DP1</strain>
    </source>
</reference>
<dbReference type="AlphaFoldDB" id="A0AAD1YA91"/>